<sequence>MPSSERVPEGKTVQLMCTPPDADPKAEITWTKDGTEIVPNLDPNLIIANDGSLIISAPRLSDSGNYTCEASNFANKRVTDAAQIVVYVDGGWSPWSPFSGSCRIDCSLLNVQFDMVKGDELAVDRATPKQRRTRTCNNPAPLNGGANCQGADEEYRNCEHDCVVHGAWSRWTPWSNCNDKCKRTRKRECTAPPPENAGNFCVGTSYETVNCTEGSSVPPHCLNPGMIPTDGYGANNAKTLPPTFNADASLLQSPLILFSFLGCVALLFLIILCLISALVCKKKKSKVNGSFYGNQDVRTVLLTPEQKAMMAGFGQYDKFPPRQSPAQFLTLTNGTPGHSSVLNNSYTIRSAKSYNSGYSMNRKANGSRAALIADYSSGSNSGGSGSGSCSKTAVLRSASRCSVDENYATLYDYVGPDNRPPLIRTTTEEFSGSEHDQGATIVAAQVDCDASRIELKRSGVFLNVSESTFTEERMIFLAVSDDIIERPGLSSEETGLSSVVVYGLCETEPETSLSKPAVITFEHCASLFPKDNWQFVLYADWGLGTGWEVAAKLGEENINTPVYVHLERERCYVMTEQFGRFFLAGKAKRQNVAAQKRVRFAAFVSKPESYENQKTIAIRIYCVPEIGMAIENVRKQEEAVNGICLAQAENFLMRQHGSLCVCLEDIAPGFAMQSGNQFLEITDNQHLWCSQNGLHCVLSIESADTPFNKLSGRMVIYQKGNSNDRQVLEFDIQKPEMDSLFLHNMHSDEKLISTSFMLVPNIKTQLVALFGPSRDPERDWRGLSKRLGFERFLQYFGTRLGCPPAGLIFDLWEATVAGSERAVLDLLQTLRVMGRPDAVQILDEFLSRPQYDVALNA</sequence>
<evidence type="ECO:0000313" key="1">
    <source>
        <dbReference type="Proteomes" id="UP000887576"/>
    </source>
</evidence>
<reference evidence="2" key="1">
    <citation type="submission" date="2022-11" db="UniProtKB">
        <authorList>
            <consortium name="WormBaseParasite"/>
        </authorList>
    </citation>
    <scope>IDENTIFICATION</scope>
</reference>
<protein>
    <submittedName>
        <fullName evidence="2">Netrin receptor UNC5</fullName>
    </submittedName>
</protein>
<proteinExistence type="predicted"/>
<dbReference type="Proteomes" id="UP000887576">
    <property type="component" value="Unplaced"/>
</dbReference>
<dbReference type="WBParaSite" id="JU765_v2.g3754.t1">
    <property type="protein sequence ID" value="JU765_v2.g3754.t1"/>
    <property type="gene ID" value="JU765_v2.g3754"/>
</dbReference>
<organism evidence="1 2">
    <name type="scientific">Panagrolaimus sp. JU765</name>
    <dbReference type="NCBI Taxonomy" id="591449"/>
    <lineage>
        <taxon>Eukaryota</taxon>
        <taxon>Metazoa</taxon>
        <taxon>Ecdysozoa</taxon>
        <taxon>Nematoda</taxon>
        <taxon>Chromadorea</taxon>
        <taxon>Rhabditida</taxon>
        <taxon>Tylenchina</taxon>
        <taxon>Panagrolaimomorpha</taxon>
        <taxon>Panagrolaimoidea</taxon>
        <taxon>Panagrolaimidae</taxon>
        <taxon>Panagrolaimus</taxon>
    </lineage>
</organism>
<name>A0AC34R656_9BILA</name>
<evidence type="ECO:0000313" key="2">
    <source>
        <dbReference type="WBParaSite" id="JU765_v2.g3754.t1"/>
    </source>
</evidence>
<accession>A0AC34R656</accession>